<dbReference type="KEGG" id="sba:Sulba_2189"/>
<evidence type="ECO:0000259" key="2">
    <source>
        <dbReference type="Pfam" id="PF01464"/>
    </source>
</evidence>
<dbReference type="Proteomes" id="UP000006176">
    <property type="component" value="Chromosome"/>
</dbReference>
<feature type="chain" id="PRO_5003682592" evidence="1">
    <location>
        <begin position="18"/>
        <end position="207"/>
    </location>
</feature>
<feature type="domain" description="Transglycosylase SLT" evidence="2">
    <location>
        <begin position="27"/>
        <end position="172"/>
    </location>
</feature>
<evidence type="ECO:0000256" key="1">
    <source>
        <dbReference type="SAM" id="SignalP"/>
    </source>
</evidence>
<dbReference type="InterPro" id="IPR023346">
    <property type="entry name" value="Lysozyme-like_dom_sf"/>
</dbReference>
<gene>
    <name evidence="3" type="ordered locus">Sulba_2189</name>
</gene>
<name>I3XZU0_SULBS</name>
<feature type="signal peptide" evidence="1">
    <location>
        <begin position="1"/>
        <end position="17"/>
    </location>
</feature>
<dbReference type="RefSeq" id="WP_014770329.1">
    <property type="nucleotide sequence ID" value="NC_018002.1"/>
</dbReference>
<dbReference type="CDD" id="cd13400">
    <property type="entry name" value="LT_IagB-like"/>
    <property type="match status" value="1"/>
</dbReference>
<dbReference type="Pfam" id="PF01464">
    <property type="entry name" value="SLT"/>
    <property type="match status" value="1"/>
</dbReference>
<keyword evidence="1" id="KW-0732">Signal</keyword>
<protein>
    <submittedName>
        <fullName evidence="3">Transglycosylase family protein</fullName>
    </submittedName>
</protein>
<dbReference type="Gene3D" id="1.10.530.10">
    <property type="match status" value="1"/>
</dbReference>
<dbReference type="STRING" id="760154.Sulba_2189"/>
<organism evidence="3 4">
    <name type="scientific">Sulfurospirillum barnesii (strain ATCC 700032 / DSM 10660 / SES-3)</name>
    <dbReference type="NCBI Taxonomy" id="760154"/>
    <lineage>
        <taxon>Bacteria</taxon>
        <taxon>Pseudomonadati</taxon>
        <taxon>Campylobacterota</taxon>
        <taxon>Epsilonproteobacteria</taxon>
        <taxon>Campylobacterales</taxon>
        <taxon>Sulfurospirillaceae</taxon>
        <taxon>Sulfurospirillum</taxon>
    </lineage>
</organism>
<proteinExistence type="predicted"/>
<dbReference type="HOGENOM" id="CLU_1359800_0_0_7"/>
<dbReference type="SUPFAM" id="SSF53955">
    <property type="entry name" value="Lysozyme-like"/>
    <property type="match status" value="1"/>
</dbReference>
<evidence type="ECO:0000313" key="3">
    <source>
        <dbReference type="EMBL" id="AFL69464.1"/>
    </source>
</evidence>
<dbReference type="PATRIC" id="fig|760154.4.peg.2191"/>
<sequence length="207" mass="23970">MVLRLFLLLCLPFLMWAAPKQSGENIWVKVGQIYGIEPSLLYSIAKVESDLDRYVVAFSADKMTPKQATELQTFLKQKGIESKQHTKVIAIKSKNKYEASHVVHFLYTRNYPRFDMGIMQINSIHKPMLDRANISFYDLFDPKINIQVGAYILATCFAKHKNNKDAINAYNGKINDNPYSAKVFKEFRKLYSSYQKDSTKLYYKDPS</sequence>
<keyword evidence="4" id="KW-1185">Reference proteome</keyword>
<evidence type="ECO:0000313" key="4">
    <source>
        <dbReference type="Proteomes" id="UP000006176"/>
    </source>
</evidence>
<dbReference type="InterPro" id="IPR008258">
    <property type="entry name" value="Transglycosylase_SLT_dom_1"/>
</dbReference>
<dbReference type="eggNOG" id="COG0741">
    <property type="taxonomic scope" value="Bacteria"/>
</dbReference>
<dbReference type="OrthoDB" id="9808681at2"/>
<dbReference type="AlphaFoldDB" id="I3XZU0"/>
<dbReference type="EMBL" id="CP003333">
    <property type="protein sequence ID" value="AFL69464.1"/>
    <property type="molecule type" value="Genomic_DNA"/>
</dbReference>
<accession>I3XZU0</accession>
<reference evidence="3 4" key="1">
    <citation type="submission" date="2012-06" db="EMBL/GenBank/DDBJ databases">
        <title>Complete sequence of Sulfurospirillum barnesii SES-3.</title>
        <authorList>
            <consortium name="US DOE Joint Genome Institute"/>
            <person name="Lucas S."/>
            <person name="Han J."/>
            <person name="Lapidus A."/>
            <person name="Cheng J.-F."/>
            <person name="Goodwin L."/>
            <person name="Pitluck S."/>
            <person name="Peters L."/>
            <person name="Ovchinnikova G."/>
            <person name="Lu M."/>
            <person name="Detter J.C."/>
            <person name="Han C."/>
            <person name="Tapia R."/>
            <person name="Land M."/>
            <person name="Hauser L."/>
            <person name="Kyrpides N."/>
            <person name="Ivanova N."/>
            <person name="Pagani I."/>
            <person name="Stolz J."/>
            <person name="Arkin A."/>
            <person name="Dehal P."/>
            <person name="Oremland R."/>
            <person name="Saltikov C."/>
            <person name="Basu P."/>
            <person name="Hollibaugh J."/>
            <person name="Newman D."/>
            <person name="Stolyar S."/>
            <person name="Hazen T."/>
            <person name="Woyke T."/>
        </authorList>
    </citation>
    <scope>NUCLEOTIDE SEQUENCE [LARGE SCALE GENOMIC DNA]</scope>
    <source>
        <strain evidence="4">ATCC 700032 / DSM 10660 / SES-3</strain>
    </source>
</reference>